<dbReference type="Gene3D" id="2.70.40.10">
    <property type="match status" value="1"/>
</dbReference>
<dbReference type="PROSITE" id="PS00141">
    <property type="entry name" value="ASP_PROTEASE"/>
    <property type="match status" value="1"/>
</dbReference>
<keyword evidence="2" id="KW-0064">Aspartyl protease</keyword>
<feature type="non-terminal residue" evidence="4">
    <location>
        <position position="157"/>
    </location>
</feature>
<sequence length="157" mass="17325">SRSTRVDLETTVDTTIMDCNVHIINTNLKGPLRDGLSTLLLRRSSASKTGLDILPRVIDADYEGMIKIMVRTISPPVFIPKGSKISQLVPFRSCVPQTEYLQCGVRGFDSTSQRTVYWAMNITTRKTDTKVTLTHPGGMTITHQLTIDTGADVTIIS</sequence>
<accession>A0A7K8G352</accession>
<dbReference type="GO" id="GO:0004190">
    <property type="term" value="F:aspartic-type endopeptidase activity"/>
    <property type="evidence" value="ECO:0007669"/>
    <property type="project" value="UniProtKB-KW"/>
</dbReference>
<dbReference type="PROSITE" id="PS50175">
    <property type="entry name" value="ASP_PROT_RETROV"/>
    <property type="match status" value="1"/>
</dbReference>
<reference evidence="4 5" key="1">
    <citation type="submission" date="2019-09" db="EMBL/GenBank/DDBJ databases">
        <title>Bird 10,000 Genomes (B10K) Project - Family phase.</title>
        <authorList>
            <person name="Zhang G."/>
        </authorList>
    </citation>
    <scope>NUCLEOTIDE SEQUENCE [LARGE SCALE GENOMIC DNA]</scope>
    <source>
        <strain evidence="4">B10K-DU-029-32</strain>
        <tissue evidence="4">Liver or heart</tissue>
    </source>
</reference>
<keyword evidence="2" id="KW-0378">Hydrolase</keyword>
<dbReference type="InterPro" id="IPR001969">
    <property type="entry name" value="Aspartic_peptidase_AS"/>
</dbReference>
<dbReference type="InterPro" id="IPR001995">
    <property type="entry name" value="Peptidase_A2_cat"/>
</dbReference>
<evidence type="ECO:0000256" key="2">
    <source>
        <dbReference type="ARBA" id="ARBA00022750"/>
    </source>
</evidence>
<gene>
    <name evidence="4" type="primary">Ervk9_0</name>
    <name evidence="4" type="ORF">ORTSPA_R11379</name>
</gene>
<evidence type="ECO:0000313" key="4">
    <source>
        <dbReference type="EMBL" id="NXB98761.1"/>
    </source>
</evidence>
<proteinExistence type="predicted"/>
<name>A0A7K8G352_ORTSP</name>
<protein>
    <submittedName>
        <fullName evidence="4">POK9 protein</fullName>
    </submittedName>
</protein>
<dbReference type="PANTHER" id="PTHR19422">
    <property type="entry name" value="GAG RETROVIRAL POLYPROTEIN"/>
    <property type="match status" value="1"/>
</dbReference>
<dbReference type="PANTHER" id="PTHR19422:SF123">
    <property type="entry name" value="RT1 CLASS I, LOCUS CE15"/>
    <property type="match status" value="1"/>
</dbReference>
<feature type="non-terminal residue" evidence="4">
    <location>
        <position position="1"/>
    </location>
</feature>
<dbReference type="InterPro" id="IPR051592">
    <property type="entry name" value="HERV-K_Pro_peptidase_A2"/>
</dbReference>
<comment type="caution">
    <text evidence="4">The sequence shown here is derived from an EMBL/GenBank/DDBJ whole genome shotgun (WGS) entry which is preliminary data.</text>
</comment>
<organism evidence="4 5">
    <name type="scientific">Orthonyx spaldingii</name>
    <name type="common">Chowchilla</name>
    <dbReference type="NCBI Taxonomy" id="38397"/>
    <lineage>
        <taxon>Eukaryota</taxon>
        <taxon>Metazoa</taxon>
        <taxon>Chordata</taxon>
        <taxon>Craniata</taxon>
        <taxon>Vertebrata</taxon>
        <taxon>Euteleostomi</taxon>
        <taxon>Archelosauria</taxon>
        <taxon>Archosauria</taxon>
        <taxon>Dinosauria</taxon>
        <taxon>Saurischia</taxon>
        <taxon>Theropoda</taxon>
        <taxon>Coelurosauria</taxon>
        <taxon>Aves</taxon>
        <taxon>Neognathae</taxon>
        <taxon>Neoaves</taxon>
        <taxon>Telluraves</taxon>
        <taxon>Australaves</taxon>
        <taxon>Passeriformes</taxon>
        <taxon>Corvoidea</taxon>
        <taxon>Orthonychidae</taxon>
        <taxon>Orthonyx</taxon>
    </lineage>
</organism>
<dbReference type="EMBL" id="VZTJ01000482">
    <property type="protein sequence ID" value="NXB98761.1"/>
    <property type="molecule type" value="Genomic_DNA"/>
</dbReference>
<dbReference type="AlphaFoldDB" id="A0A7K8G352"/>
<keyword evidence="5" id="KW-1185">Reference proteome</keyword>
<dbReference type="InterPro" id="IPR029054">
    <property type="entry name" value="dUTPase-like"/>
</dbReference>
<evidence type="ECO:0000313" key="5">
    <source>
        <dbReference type="Proteomes" id="UP000526602"/>
    </source>
</evidence>
<dbReference type="InterPro" id="IPR036157">
    <property type="entry name" value="dUTPase-like_sf"/>
</dbReference>
<evidence type="ECO:0000256" key="1">
    <source>
        <dbReference type="ARBA" id="ARBA00022670"/>
    </source>
</evidence>
<dbReference type="GO" id="GO:0006508">
    <property type="term" value="P:proteolysis"/>
    <property type="evidence" value="ECO:0007669"/>
    <property type="project" value="UniProtKB-KW"/>
</dbReference>
<evidence type="ECO:0000259" key="3">
    <source>
        <dbReference type="PROSITE" id="PS50175"/>
    </source>
</evidence>
<keyword evidence="1" id="KW-0645">Protease</keyword>
<dbReference type="Pfam" id="PF00692">
    <property type="entry name" value="dUTPase"/>
    <property type="match status" value="1"/>
</dbReference>
<feature type="domain" description="Peptidase A2" evidence="3">
    <location>
        <begin position="143"/>
        <end position="157"/>
    </location>
</feature>
<dbReference type="SUPFAM" id="SSF51283">
    <property type="entry name" value="dUTPase-like"/>
    <property type="match status" value="1"/>
</dbReference>
<dbReference type="Proteomes" id="UP000526602">
    <property type="component" value="Unassembled WGS sequence"/>
</dbReference>